<accession>A0A094ZQM9</accession>
<feature type="non-terminal residue" evidence="1">
    <location>
        <position position="196"/>
    </location>
</feature>
<evidence type="ECO:0000313" key="1">
    <source>
        <dbReference type="EMBL" id="KGB37060.1"/>
    </source>
</evidence>
<sequence length="196" mass="22013">RASSSDEMRLQQVLTACDLGDKKPSQPLRHMKHLSSPYKTDEALLKQMWPQRLPHNVRSIPCVSGDSIALEALAGMADKIMVIYPNNHNVNMVQAAGRSDTSSIIIFQQQLNELPNKLASLQATTKTDRVFCLHKIITSISVVIYPVLTKRSEPPNGTTRICWCHQKYGAKTLLCTRPCTFSTRYHETQGNDHAKQ</sequence>
<feature type="non-terminal residue" evidence="1">
    <location>
        <position position="1"/>
    </location>
</feature>
<dbReference type="PANTHER" id="PTHR33327">
    <property type="entry name" value="ENDONUCLEASE"/>
    <property type="match status" value="1"/>
</dbReference>
<organism evidence="1">
    <name type="scientific">Schistosoma haematobium</name>
    <name type="common">Blood fluke</name>
    <dbReference type="NCBI Taxonomy" id="6185"/>
    <lineage>
        <taxon>Eukaryota</taxon>
        <taxon>Metazoa</taxon>
        <taxon>Spiralia</taxon>
        <taxon>Lophotrochozoa</taxon>
        <taxon>Platyhelminthes</taxon>
        <taxon>Trematoda</taxon>
        <taxon>Digenea</taxon>
        <taxon>Strigeidida</taxon>
        <taxon>Schistosomatoidea</taxon>
        <taxon>Schistosomatidae</taxon>
        <taxon>Schistosoma</taxon>
    </lineage>
</organism>
<dbReference type="PANTHER" id="PTHR33327:SF3">
    <property type="entry name" value="RNA-DIRECTED DNA POLYMERASE"/>
    <property type="match status" value="1"/>
</dbReference>
<reference evidence="1" key="1">
    <citation type="journal article" date="2012" name="Nat. Genet.">
        <title>Whole-genome sequence of Schistosoma haematobium.</title>
        <authorList>
            <person name="Young N.D."/>
            <person name="Jex A.R."/>
            <person name="Li B."/>
            <person name="Liu S."/>
            <person name="Yang L."/>
            <person name="Xiong Z."/>
            <person name="Li Y."/>
            <person name="Cantacessi C."/>
            <person name="Hall R.S."/>
            <person name="Xu X."/>
            <person name="Chen F."/>
            <person name="Wu X."/>
            <person name="Zerlotini A."/>
            <person name="Oliveira G."/>
            <person name="Hofmann A."/>
            <person name="Zhang G."/>
            <person name="Fang X."/>
            <person name="Kang Y."/>
            <person name="Campbell B.E."/>
            <person name="Loukas A."/>
            <person name="Ranganathan S."/>
            <person name="Rollinson D."/>
            <person name="Rinaldi G."/>
            <person name="Brindley P.J."/>
            <person name="Yang H."/>
            <person name="Wang J."/>
            <person name="Wang J."/>
            <person name="Gasser R.B."/>
        </authorList>
    </citation>
    <scope>NUCLEOTIDE SEQUENCE [LARGE SCALE GENOMIC DNA]</scope>
</reference>
<proteinExistence type="predicted"/>
<gene>
    <name evidence="1" type="ORF">MS3_05378</name>
</gene>
<dbReference type="AlphaFoldDB" id="A0A094ZQM9"/>
<name>A0A094ZQM9_SCHHA</name>
<protein>
    <submittedName>
        <fullName evidence="1">Uncharacterized protein</fullName>
    </submittedName>
</protein>
<dbReference type="EMBL" id="KL250840">
    <property type="protein sequence ID" value="KGB37060.1"/>
    <property type="molecule type" value="Genomic_DNA"/>
</dbReference>